<dbReference type="Proteomes" id="UP000094795">
    <property type="component" value="Unassembled WGS sequence"/>
</dbReference>
<dbReference type="InterPro" id="IPR053145">
    <property type="entry name" value="AB_hydrolase_Est10"/>
</dbReference>
<dbReference type="SUPFAM" id="SSF53474">
    <property type="entry name" value="alpha/beta-Hydrolases"/>
    <property type="match status" value="1"/>
</dbReference>
<dbReference type="Pfam" id="PF12146">
    <property type="entry name" value="Hydrolase_4"/>
    <property type="match status" value="1"/>
</dbReference>
<dbReference type="EMBL" id="LQZT01000004">
    <property type="protein sequence ID" value="OCW58758.1"/>
    <property type="molecule type" value="Genomic_DNA"/>
</dbReference>
<dbReference type="OrthoDB" id="9809549at2"/>
<keyword evidence="3" id="KW-1185">Reference proteome</keyword>
<dbReference type="STRING" id="1480615.AWJ14_00590"/>
<reference evidence="2 3" key="1">
    <citation type="submission" date="2015-12" db="EMBL/GenBank/DDBJ databases">
        <authorList>
            <person name="Shamseldin A."/>
            <person name="Moawad H."/>
            <person name="Abd El-Rahim W.M."/>
            <person name="Sadowsky M.J."/>
        </authorList>
    </citation>
    <scope>NUCLEOTIDE SEQUENCE [LARGE SCALE GENOMIC DNA]</scope>
    <source>
        <strain evidence="2 3">JC234</strain>
    </source>
</reference>
<dbReference type="InterPro" id="IPR029058">
    <property type="entry name" value="AB_hydrolase_fold"/>
</dbReference>
<comment type="caution">
    <text evidence="2">The sequence shown here is derived from an EMBL/GenBank/DDBJ whole genome shotgun (WGS) entry which is preliminary data.</text>
</comment>
<evidence type="ECO:0000313" key="3">
    <source>
        <dbReference type="Proteomes" id="UP000094795"/>
    </source>
</evidence>
<protein>
    <recommendedName>
        <fullName evidence="1">Serine aminopeptidase S33 domain-containing protein</fullName>
    </recommendedName>
</protein>
<dbReference type="AlphaFoldDB" id="A0A1C1YZ27"/>
<dbReference type="PANTHER" id="PTHR43265:SF1">
    <property type="entry name" value="ESTERASE ESTD"/>
    <property type="match status" value="1"/>
</dbReference>
<gene>
    <name evidence="2" type="ORF">AWJ14_00590</name>
</gene>
<sequence>MASAPPAGPHTTPQAPEERELACGALHGTLALPRGIDPTAAALIIPGSGSVDRNGDLPGLASGFLRQLAHELARQGVATLRIDKRGIGKSAGFAENELRFGQMVTDAVAWSVRLRAEVPARPLLLIGHSEGALVATMAARTAAVDGLVLLAGAGSPAHEVILRQLDEAGLPLELRDHAQRIIGELLRGEPAADVPEALAPLFRDSVQPYLMSWLPLDPAAQLAQVTCPALVVQGTTDLQVGVADAERLAAARDGVRLVLVPAMNHVLKQAPSDRQANLATYGDAQAPLAPELVGTLAEFVATVR</sequence>
<dbReference type="RefSeq" id="WP_066175900.1">
    <property type="nucleotide sequence ID" value="NZ_LQZT01000004.1"/>
</dbReference>
<name>A0A1C1YZ27_9HYPH</name>
<organism evidence="2 3">
    <name type="scientific">Hoeflea olei</name>
    <dbReference type="NCBI Taxonomy" id="1480615"/>
    <lineage>
        <taxon>Bacteria</taxon>
        <taxon>Pseudomonadati</taxon>
        <taxon>Pseudomonadota</taxon>
        <taxon>Alphaproteobacteria</taxon>
        <taxon>Hyphomicrobiales</taxon>
        <taxon>Rhizobiaceae</taxon>
        <taxon>Hoeflea</taxon>
    </lineage>
</organism>
<proteinExistence type="predicted"/>
<evidence type="ECO:0000259" key="1">
    <source>
        <dbReference type="Pfam" id="PF12146"/>
    </source>
</evidence>
<dbReference type="Gene3D" id="3.40.50.1820">
    <property type="entry name" value="alpha/beta hydrolase"/>
    <property type="match status" value="1"/>
</dbReference>
<evidence type="ECO:0000313" key="2">
    <source>
        <dbReference type="EMBL" id="OCW58758.1"/>
    </source>
</evidence>
<dbReference type="PANTHER" id="PTHR43265">
    <property type="entry name" value="ESTERASE ESTD"/>
    <property type="match status" value="1"/>
</dbReference>
<dbReference type="GO" id="GO:0052689">
    <property type="term" value="F:carboxylic ester hydrolase activity"/>
    <property type="evidence" value="ECO:0007669"/>
    <property type="project" value="TreeGrafter"/>
</dbReference>
<dbReference type="InterPro" id="IPR022742">
    <property type="entry name" value="Hydrolase_4"/>
</dbReference>
<feature type="domain" description="Serine aminopeptidase S33" evidence="1">
    <location>
        <begin position="62"/>
        <end position="164"/>
    </location>
</feature>
<accession>A0A1C1YZ27</accession>